<reference evidence="1" key="1">
    <citation type="submission" date="2024-01" db="EMBL/GenBank/DDBJ databases">
        <title>Bank of Algae and Cyanobacteria of the Azores (BACA) strain genomes.</title>
        <authorList>
            <person name="Luz R."/>
            <person name="Cordeiro R."/>
            <person name="Fonseca A."/>
            <person name="Goncalves V."/>
        </authorList>
    </citation>
    <scope>NUCLEOTIDE SEQUENCE</scope>
    <source>
        <strain evidence="1">BACA0141</strain>
    </source>
</reference>
<comment type="caution">
    <text evidence="1">The sequence shown here is derived from an EMBL/GenBank/DDBJ whole genome shotgun (WGS) entry which is preliminary data.</text>
</comment>
<organism evidence="1 2">
    <name type="scientific">Tumidithrix elongata BACA0141</name>
    <dbReference type="NCBI Taxonomy" id="2716417"/>
    <lineage>
        <taxon>Bacteria</taxon>
        <taxon>Bacillati</taxon>
        <taxon>Cyanobacteriota</taxon>
        <taxon>Cyanophyceae</taxon>
        <taxon>Pseudanabaenales</taxon>
        <taxon>Pseudanabaenaceae</taxon>
        <taxon>Tumidithrix</taxon>
        <taxon>Tumidithrix elongata</taxon>
    </lineage>
</organism>
<evidence type="ECO:0000313" key="2">
    <source>
        <dbReference type="Proteomes" id="UP001333818"/>
    </source>
</evidence>
<proteinExistence type="predicted"/>
<accession>A0AAW9Q5K7</accession>
<dbReference type="RefSeq" id="WP_330485156.1">
    <property type="nucleotide sequence ID" value="NZ_JAZBJZ010000090.1"/>
</dbReference>
<keyword evidence="2" id="KW-1185">Reference proteome</keyword>
<dbReference type="EMBL" id="JAZBJZ010000090">
    <property type="protein sequence ID" value="MEE3718720.1"/>
    <property type="molecule type" value="Genomic_DNA"/>
</dbReference>
<protein>
    <submittedName>
        <fullName evidence="1">Uncharacterized protein</fullName>
    </submittedName>
</protein>
<sequence>MQYIYIVYGGLEEEICEVCHEEDEANQYALYLEENNVPEVRIVKILDPTWAD</sequence>
<evidence type="ECO:0000313" key="1">
    <source>
        <dbReference type="EMBL" id="MEE3718720.1"/>
    </source>
</evidence>
<gene>
    <name evidence="1" type="ORF">V2H45_18415</name>
</gene>
<dbReference type="AlphaFoldDB" id="A0AAW9Q5K7"/>
<dbReference type="Proteomes" id="UP001333818">
    <property type="component" value="Unassembled WGS sequence"/>
</dbReference>
<name>A0AAW9Q5K7_9CYAN</name>